<evidence type="ECO:0000313" key="2">
    <source>
        <dbReference type="Proteomes" id="UP001175271"/>
    </source>
</evidence>
<accession>A0AA39M400</accession>
<sequence>MLRAERHGIFSSLPPEIVQDIFDLNEDMYRCNLHHILSGIFGEIAMRAPNIVTIIHDGMYGVIPRKEKTHFRYIGPLTDIRQLNGARIREIYLKFEKQELHRTPSTYVTDLSEKQIQSF</sequence>
<evidence type="ECO:0000313" key="1">
    <source>
        <dbReference type="EMBL" id="KAK0420062.1"/>
    </source>
</evidence>
<comment type="caution">
    <text evidence="1">The sequence shown here is derived from an EMBL/GenBank/DDBJ whole genome shotgun (WGS) entry which is preliminary data.</text>
</comment>
<proteinExistence type="predicted"/>
<name>A0AA39M400_9BILA</name>
<reference evidence="1" key="1">
    <citation type="submission" date="2023-06" db="EMBL/GenBank/DDBJ databases">
        <title>Genomic analysis of the entomopathogenic nematode Steinernema hermaphroditum.</title>
        <authorList>
            <person name="Schwarz E.M."/>
            <person name="Heppert J.K."/>
            <person name="Baniya A."/>
            <person name="Schwartz H.T."/>
            <person name="Tan C.-H."/>
            <person name="Antoshechkin I."/>
            <person name="Sternberg P.W."/>
            <person name="Goodrich-Blair H."/>
            <person name="Dillman A.R."/>
        </authorList>
    </citation>
    <scope>NUCLEOTIDE SEQUENCE</scope>
    <source>
        <strain evidence="1">PS9179</strain>
        <tissue evidence="1">Whole animal</tissue>
    </source>
</reference>
<keyword evidence="2" id="KW-1185">Reference proteome</keyword>
<gene>
    <name evidence="1" type="ORF">QR680_014494</name>
</gene>
<dbReference type="Proteomes" id="UP001175271">
    <property type="component" value="Unassembled WGS sequence"/>
</dbReference>
<organism evidence="1 2">
    <name type="scientific">Steinernema hermaphroditum</name>
    <dbReference type="NCBI Taxonomy" id="289476"/>
    <lineage>
        <taxon>Eukaryota</taxon>
        <taxon>Metazoa</taxon>
        <taxon>Ecdysozoa</taxon>
        <taxon>Nematoda</taxon>
        <taxon>Chromadorea</taxon>
        <taxon>Rhabditida</taxon>
        <taxon>Tylenchina</taxon>
        <taxon>Panagrolaimomorpha</taxon>
        <taxon>Strongyloidoidea</taxon>
        <taxon>Steinernematidae</taxon>
        <taxon>Steinernema</taxon>
    </lineage>
</organism>
<protein>
    <submittedName>
        <fullName evidence="1">Uncharacterized protein</fullName>
    </submittedName>
</protein>
<dbReference type="AlphaFoldDB" id="A0AA39M400"/>
<dbReference type="EMBL" id="JAUCMV010000002">
    <property type="protein sequence ID" value="KAK0420062.1"/>
    <property type="molecule type" value="Genomic_DNA"/>
</dbReference>